<dbReference type="KEGG" id="gmh:115554742"/>
<accession>A0A8C4Z6R9</accession>
<dbReference type="RefSeq" id="XP_030227436.1">
    <property type="nucleotide sequence ID" value="XM_030371576.1"/>
</dbReference>
<feature type="domain" description="Fatty acid hydroxylase" evidence="6">
    <location>
        <begin position="128"/>
        <end position="263"/>
    </location>
</feature>
<dbReference type="PANTHER" id="PTHR11863">
    <property type="entry name" value="STEROL DESATURASE"/>
    <property type="match status" value="1"/>
</dbReference>
<proteinExistence type="predicted"/>
<feature type="transmembrane region" description="Helical" evidence="5">
    <location>
        <begin position="43"/>
        <end position="66"/>
    </location>
</feature>
<dbReference type="GO" id="GO:0016491">
    <property type="term" value="F:oxidoreductase activity"/>
    <property type="evidence" value="ECO:0007669"/>
    <property type="project" value="InterPro"/>
</dbReference>
<dbReference type="OMA" id="ELAPSCW"/>
<evidence type="ECO:0000256" key="1">
    <source>
        <dbReference type="ARBA" id="ARBA00004370"/>
    </source>
</evidence>
<feature type="transmembrane region" description="Helical" evidence="5">
    <location>
        <begin position="116"/>
        <end position="142"/>
    </location>
</feature>
<dbReference type="GO" id="GO:0005506">
    <property type="term" value="F:iron ion binding"/>
    <property type="evidence" value="ECO:0007669"/>
    <property type="project" value="InterPro"/>
</dbReference>
<evidence type="ECO:0000256" key="2">
    <source>
        <dbReference type="ARBA" id="ARBA00022692"/>
    </source>
</evidence>
<keyword evidence="3 5" id="KW-1133">Transmembrane helix</keyword>
<name>A0A8C4Z6R9_GADMO</name>
<dbReference type="Proteomes" id="UP000694546">
    <property type="component" value="Chromosome 11"/>
</dbReference>
<keyword evidence="8" id="KW-1185">Reference proteome</keyword>
<dbReference type="InterPro" id="IPR006694">
    <property type="entry name" value="Fatty_acid_hydroxylase"/>
</dbReference>
<dbReference type="Ensembl" id="ENSGMOT00000007247.2">
    <property type="protein sequence ID" value="ENSGMOP00000007045.2"/>
    <property type="gene ID" value="ENSGMOG00000006629.2"/>
</dbReference>
<evidence type="ECO:0000256" key="5">
    <source>
        <dbReference type="SAM" id="Phobius"/>
    </source>
</evidence>
<dbReference type="AlphaFoldDB" id="A0A8C4Z6R9"/>
<evidence type="ECO:0000259" key="6">
    <source>
        <dbReference type="Pfam" id="PF04116"/>
    </source>
</evidence>
<evidence type="ECO:0000256" key="3">
    <source>
        <dbReference type="ARBA" id="ARBA00022989"/>
    </source>
</evidence>
<evidence type="ECO:0000313" key="8">
    <source>
        <dbReference type="Proteomes" id="UP000694546"/>
    </source>
</evidence>
<evidence type="ECO:0000313" key="7">
    <source>
        <dbReference type="Ensembl" id="ENSGMOP00000007045.2"/>
    </source>
</evidence>
<dbReference type="GeneID" id="115554742"/>
<comment type="subcellular location">
    <subcellularLocation>
        <location evidence="1">Membrane</location>
    </subcellularLocation>
</comment>
<dbReference type="GeneTree" id="ENSGT00940000167361"/>
<evidence type="ECO:0000256" key="4">
    <source>
        <dbReference type="ARBA" id="ARBA00023136"/>
    </source>
</evidence>
<feature type="transmembrane region" description="Helical" evidence="5">
    <location>
        <begin position="87"/>
        <end position="110"/>
    </location>
</feature>
<sequence>MQSHEEEDVGLEAVQGALQPIWDAMLGHRDVLTSPLTPGLSALIIHLVLCAPFFLLDVLACVCPHVHSYQISKSTSGKRVLRNWSMTLKRILVNYAAVIVPFTAVLQSLTSPWFPLLAPTCLQLCVHVVLCVLLFDLLFFAWHWAMHRFRWLFLHVHLHHHRHHPVPIALAAQDAGAAEMLSQLLLALGTARLLGLHPLSEAAFHLLNSWLAVEDHCGYRLPWGLQGLLPRLGAGAPHHQLHHRLQKGNYAPYFTIWDRLLGTEL</sequence>
<reference evidence="7" key="2">
    <citation type="submission" date="2025-09" db="UniProtKB">
        <authorList>
            <consortium name="Ensembl"/>
        </authorList>
    </citation>
    <scope>IDENTIFICATION</scope>
</reference>
<keyword evidence="4 5" id="KW-0472">Membrane</keyword>
<gene>
    <name evidence="7" type="primary">LOC115554742</name>
</gene>
<dbReference type="GO" id="GO:0016020">
    <property type="term" value="C:membrane"/>
    <property type="evidence" value="ECO:0007669"/>
    <property type="project" value="UniProtKB-SubCell"/>
</dbReference>
<protein>
    <submittedName>
        <fullName evidence="7">Cholesterol 25-hydroxylase-like protein</fullName>
    </submittedName>
</protein>
<dbReference type="GO" id="GO:0008610">
    <property type="term" value="P:lipid biosynthetic process"/>
    <property type="evidence" value="ECO:0007669"/>
    <property type="project" value="InterPro"/>
</dbReference>
<reference evidence="7" key="1">
    <citation type="submission" date="2025-08" db="UniProtKB">
        <authorList>
            <consortium name="Ensembl"/>
        </authorList>
    </citation>
    <scope>IDENTIFICATION</scope>
</reference>
<keyword evidence="2 5" id="KW-0812">Transmembrane</keyword>
<organism evidence="7 8">
    <name type="scientific">Gadus morhua</name>
    <name type="common">Atlantic cod</name>
    <dbReference type="NCBI Taxonomy" id="8049"/>
    <lineage>
        <taxon>Eukaryota</taxon>
        <taxon>Metazoa</taxon>
        <taxon>Chordata</taxon>
        <taxon>Craniata</taxon>
        <taxon>Vertebrata</taxon>
        <taxon>Euteleostomi</taxon>
        <taxon>Actinopterygii</taxon>
        <taxon>Neopterygii</taxon>
        <taxon>Teleostei</taxon>
        <taxon>Neoteleostei</taxon>
        <taxon>Acanthomorphata</taxon>
        <taxon>Zeiogadaria</taxon>
        <taxon>Gadariae</taxon>
        <taxon>Gadiformes</taxon>
        <taxon>Gadoidei</taxon>
        <taxon>Gadidae</taxon>
        <taxon>Gadus</taxon>
    </lineage>
</organism>
<dbReference type="Pfam" id="PF04116">
    <property type="entry name" value="FA_hydroxylase"/>
    <property type="match status" value="1"/>
</dbReference>
<dbReference type="RefSeq" id="XP_030227437.1">
    <property type="nucleotide sequence ID" value="XM_030371577.1"/>
</dbReference>
<dbReference type="InterPro" id="IPR050307">
    <property type="entry name" value="Sterol_Desaturase_Related"/>
</dbReference>